<proteinExistence type="predicted"/>
<dbReference type="Proteomes" id="UP000092498">
    <property type="component" value="Chromosome"/>
</dbReference>
<dbReference type="KEGG" id="cbot:ATE48_07150"/>
<dbReference type="RefSeq" id="WP_066769481.1">
    <property type="nucleotide sequence ID" value="NZ_CP013244.1"/>
</dbReference>
<evidence type="ECO:0000313" key="2">
    <source>
        <dbReference type="EMBL" id="ANP45709.1"/>
    </source>
</evidence>
<evidence type="ECO:0000259" key="1">
    <source>
        <dbReference type="Pfam" id="PF13490"/>
    </source>
</evidence>
<evidence type="ECO:0000313" key="3">
    <source>
        <dbReference type="Proteomes" id="UP000092498"/>
    </source>
</evidence>
<name>A0A1B1AGM1_9PROT</name>
<reference evidence="2 3" key="1">
    <citation type="submission" date="2015-11" db="EMBL/GenBank/DDBJ databases">
        <title>Whole-Genome Sequence of Candidatus Oderbacter manganicum from the National Park Lower Oder Valley, Germany.</title>
        <authorList>
            <person name="Braun B."/>
            <person name="Liere K."/>
            <person name="Szewzyk U."/>
        </authorList>
    </citation>
    <scope>NUCLEOTIDE SEQUENCE [LARGE SCALE GENOMIC DNA]</scope>
    <source>
        <strain evidence="2 3">OTSz_A_272</strain>
    </source>
</reference>
<keyword evidence="3" id="KW-1185">Reference proteome</keyword>
<organism evidence="2 3">
    <name type="scientific">Candidatus Viadribacter manganicus</name>
    <dbReference type="NCBI Taxonomy" id="1759059"/>
    <lineage>
        <taxon>Bacteria</taxon>
        <taxon>Pseudomonadati</taxon>
        <taxon>Pseudomonadota</taxon>
        <taxon>Alphaproteobacteria</taxon>
        <taxon>Hyphomonadales</taxon>
        <taxon>Hyphomonadaceae</taxon>
        <taxon>Candidatus Viadribacter</taxon>
    </lineage>
</organism>
<dbReference type="Gene3D" id="1.10.10.1320">
    <property type="entry name" value="Anti-sigma factor, zinc-finger domain"/>
    <property type="match status" value="1"/>
</dbReference>
<dbReference type="InterPro" id="IPR041916">
    <property type="entry name" value="Anti_sigma_zinc_sf"/>
</dbReference>
<gene>
    <name evidence="2" type="ORF">ATE48_07150</name>
</gene>
<dbReference type="AlphaFoldDB" id="A0A1B1AGM1"/>
<accession>A0A1B1AGM1</accession>
<dbReference type="STRING" id="1759059.ATE48_07150"/>
<dbReference type="EMBL" id="CP013244">
    <property type="protein sequence ID" value="ANP45709.1"/>
    <property type="molecule type" value="Genomic_DNA"/>
</dbReference>
<protein>
    <recommendedName>
        <fullName evidence="1">Putative zinc-finger domain-containing protein</fullName>
    </recommendedName>
</protein>
<dbReference type="InterPro" id="IPR027383">
    <property type="entry name" value="Znf_put"/>
</dbReference>
<dbReference type="Pfam" id="PF13490">
    <property type="entry name" value="zf-HC2"/>
    <property type="match status" value="1"/>
</dbReference>
<sequence length="235" mass="24723">MLDDDLLSAYLDGELSPAQRIMVEHKIRHDPAAAARLERMAGADAALKSAFDLAPSARADGLEDFILKAPPSGPAKIGPVARYLNEHRRWRWGAGAAAMSMALICGMVLGDALNRAVVEPYGVSVGEGHLLDQLASGESAQINGARFEPILSVRTASGDFCRQFRLDGSEQRTDVLACKGASGSWRMIAATPAPSADLYVAASGGGVIDAAIARLGAVEALDGPSERQAINDGWR</sequence>
<dbReference type="OrthoDB" id="7743910at2"/>
<feature type="domain" description="Putative zinc-finger" evidence="1">
    <location>
        <begin position="5"/>
        <end position="25"/>
    </location>
</feature>
<dbReference type="InParanoid" id="A0A1B1AGM1"/>